<feature type="region of interest" description="Disordered" evidence="1">
    <location>
        <begin position="287"/>
        <end position="308"/>
    </location>
</feature>
<evidence type="ECO:0008006" key="4">
    <source>
        <dbReference type="Google" id="ProtNLM"/>
    </source>
</evidence>
<feature type="transmembrane region" description="Helical" evidence="2">
    <location>
        <begin position="166"/>
        <end position="186"/>
    </location>
</feature>
<keyword evidence="2" id="KW-0812">Transmembrane</keyword>
<keyword evidence="2" id="KW-1133">Transmembrane helix</keyword>
<organism evidence="3">
    <name type="scientific">hydrocarbon metagenome</name>
    <dbReference type="NCBI Taxonomy" id="938273"/>
    <lineage>
        <taxon>unclassified sequences</taxon>
        <taxon>metagenomes</taxon>
        <taxon>ecological metagenomes</taxon>
    </lineage>
</organism>
<evidence type="ECO:0000256" key="1">
    <source>
        <dbReference type="SAM" id="MobiDB-lite"/>
    </source>
</evidence>
<dbReference type="EMBL" id="LNQE01001570">
    <property type="protein sequence ID" value="KUG15260.1"/>
    <property type="molecule type" value="Genomic_DNA"/>
</dbReference>
<reference evidence="3" key="1">
    <citation type="journal article" date="2015" name="Proc. Natl. Acad. Sci. U.S.A.">
        <title>Networks of energetic and metabolic interactions define dynamics in microbial communities.</title>
        <authorList>
            <person name="Embree M."/>
            <person name="Liu J.K."/>
            <person name="Al-Bassam M.M."/>
            <person name="Zengler K."/>
        </authorList>
    </citation>
    <scope>NUCLEOTIDE SEQUENCE</scope>
</reference>
<evidence type="ECO:0000256" key="2">
    <source>
        <dbReference type="SAM" id="Phobius"/>
    </source>
</evidence>
<dbReference type="AlphaFoldDB" id="A0A0W8F311"/>
<name>A0A0W8F311_9ZZZZ</name>
<protein>
    <recommendedName>
        <fullName evidence="4">Zinc ribbon domain-containing protein</fullName>
    </recommendedName>
</protein>
<sequence length="308" mass="31861">MDTFQSGIPCPNCGRILPVEEGEDLTLCPQCGAASIVTGGEGARRVMVRLSVDEAAAREAFAAWLAHGWKARDLAANAEITELYPVYLPFWRMTARAQAIACGFRKGLRDIDRAVDLAPKVADKVSGSTHATGVPASASAGGSATAPVGVAAAAGTVTGGLSTAMIVYLVIGAVVLGGAVMASGILTPVYPDCDLTGEWDWGSVPGYGQVTLQIRPDGTFSVWSESEPGSPDGAEAHGRWVRDGGYWTLRDYDPADEFIVKTVTVVPSAPDSTRVSVKNPPFVPFSGTRIGAPPPPLSPAVPTGVGAP</sequence>
<accession>A0A0W8F311</accession>
<proteinExistence type="predicted"/>
<evidence type="ECO:0000313" key="3">
    <source>
        <dbReference type="EMBL" id="KUG15260.1"/>
    </source>
</evidence>
<gene>
    <name evidence="3" type="ORF">ASZ90_015078</name>
</gene>
<comment type="caution">
    <text evidence="3">The sequence shown here is derived from an EMBL/GenBank/DDBJ whole genome shotgun (WGS) entry which is preliminary data.</text>
</comment>
<keyword evidence="2" id="KW-0472">Membrane</keyword>